<sequence length="129" mass="14565">MDMTLKASKLLIAELQAAVPKGDRWLCNAGADEVSASVVSRRRSIPLRTRHYVSSFIGVHKIVDLSASPDRESLLHLELAECHEKFYESLLRSQSAVLSVHVWDTIRAKRYLQELTVTAVLRKAKKPVR</sequence>
<reference evidence="1 2" key="1">
    <citation type="submission" date="2024-09" db="EMBL/GenBank/DDBJ databases">
        <title>Chromosome-scale assembly of Riccia fluitans.</title>
        <authorList>
            <person name="Paukszto L."/>
            <person name="Sawicki J."/>
            <person name="Karawczyk K."/>
            <person name="Piernik-Szablinska J."/>
            <person name="Szczecinska M."/>
            <person name="Mazdziarz M."/>
        </authorList>
    </citation>
    <scope>NUCLEOTIDE SEQUENCE [LARGE SCALE GENOMIC DNA]</scope>
    <source>
        <strain evidence="1">Rf_01</strain>
        <tissue evidence="1">Aerial parts of the thallus</tissue>
    </source>
</reference>
<comment type="caution">
    <text evidence="1">The sequence shown here is derived from an EMBL/GenBank/DDBJ whole genome shotgun (WGS) entry which is preliminary data.</text>
</comment>
<protein>
    <submittedName>
        <fullName evidence="1">Uncharacterized protein</fullName>
    </submittedName>
</protein>
<dbReference type="EMBL" id="JBHFFA010000006">
    <property type="protein sequence ID" value="KAL2620688.1"/>
    <property type="molecule type" value="Genomic_DNA"/>
</dbReference>
<organism evidence="1 2">
    <name type="scientific">Riccia fluitans</name>
    <dbReference type="NCBI Taxonomy" id="41844"/>
    <lineage>
        <taxon>Eukaryota</taxon>
        <taxon>Viridiplantae</taxon>
        <taxon>Streptophyta</taxon>
        <taxon>Embryophyta</taxon>
        <taxon>Marchantiophyta</taxon>
        <taxon>Marchantiopsida</taxon>
        <taxon>Marchantiidae</taxon>
        <taxon>Marchantiales</taxon>
        <taxon>Ricciaceae</taxon>
        <taxon>Riccia</taxon>
    </lineage>
</organism>
<evidence type="ECO:0000313" key="1">
    <source>
        <dbReference type="EMBL" id="KAL2620688.1"/>
    </source>
</evidence>
<dbReference type="Proteomes" id="UP001605036">
    <property type="component" value="Unassembled WGS sequence"/>
</dbReference>
<gene>
    <name evidence="1" type="ORF">R1flu_000893</name>
</gene>
<dbReference type="AlphaFoldDB" id="A0ABD1Y1W8"/>
<name>A0ABD1Y1W8_9MARC</name>
<evidence type="ECO:0000313" key="2">
    <source>
        <dbReference type="Proteomes" id="UP001605036"/>
    </source>
</evidence>
<accession>A0ABD1Y1W8</accession>
<keyword evidence="2" id="KW-1185">Reference proteome</keyword>
<proteinExistence type="predicted"/>